<dbReference type="PANTHER" id="PTHR30153">
    <property type="entry name" value="REPLICATIVE DNA HELICASE DNAB"/>
    <property type="match status" value="1"/>
</dbReference>
<dbReference type="SUPFAM" id="SSF48024">
    <property type="entry name" value="N-terminal domain of DnaB helicase"/>
    <property type="match status" value="1"/>
</dbReference>
<evidence type="ECO:0000256" key="1">
    <source>
        <dbReference type="ARBA" id="ARBA00022515"/>
    </source>
</evidence>
<accession>A0A845GI46</accession>
<dbReference type="GO" id="GO:1990077">
    <property type="term" value="C:primosome complex"/>
    <property type="evidence" value="ECO:0007669"/>
    <property type="project" value="UniProtKB-KW"/>
</dbReference>
<evidence type="ECO:0000256" key="2">
    <source>
        <dbReference type="ARBA" id="ARBA00022705"/>
    </source>
</evidence>
<protein>
    <recommendedName>
        <fullName evidence="4">DNA helicase DnaB-like N-terminal domain-containing protein</fullName>
    </recommendedName>
</protein>
<proteinExistence type="predicted"/>
<name>A0A845GI46_9BURK</name>
<dbReference type="Gene3D" id="3.40.50.300">
    <property type="entry name" value="P-loop containing nucleotide triphosphate hydrolases"/>
    <property type="match status" value="1"/>
</dbReference>
<dbReference type="InterPro" id="IPR036185">
    <property type="entry name" value="DNA_heli_DnaB-like_N_sf"/>
</dbReference>
<feature type="domain" description="DNA helicase DnaB-like N-terminal" evidence="4">
    <location>
        <begin position="29"/>
        <end position="125"/>
    </location>
</feature>
<keyword evidence="3" id="KW-0238">DNA-binding</keyword>
<evidence type="ECO:0000256" key="3">
    <source>
        <dbReference type="ARBA" id="ARBA00023125"/>
    </source>
</evidence>
<dbReference type="InterPro" id="IPR027417">
    <property type="entry name" value="P-loop_NTPase"/>
</dbReference>
<keyword evidence="2" id="KW-0235">DNA replication</keyword>
<comment type="caution">
    <text evidence="5">The sequence shown here is derived from an EMBL/GenBank/DDBJ whole genome shotgun (WGS) entry which is preliminary data.</text>
</comment>
<evidence type="ECO:0000259" key="4">
    <source>
        <dbReference type="Pfam" id="PF00772"/>
    </source>
</evidence>
<dbReference type="RefSeq" id="WP_161081986.1">
    <property type="nucleotide sequence ID" value="NZ_WWCX01000001.1"/>
</dbReference>
<dbReference type="InterPro" id="IPR016136">
    <property type="entry name" value="DNA_helicase_N/primase_C"/>
</dbReference>
<dbReference type="InterPro" id="IPR007693">
    <property type="entry name" value="DNA_helicase_DnaB-like_N"/>
</dbReference>
<dbReference type="Gene3D" id="1.10.860.10">
    <property type="entry name" value="DNAb Helicase, Chain A"/>
    <property type="match status" value="1"/>
</dbReference>
<dbReference type="GO" id="GO:0003677">
    <property type="term" value="F:DNA binding"/>
    <property type="evidence" value="ECO:0007669"/>
    <property type="project" value="UniProtKB-KW"/>
</dbReference>
<dbReference type="GO" id="GO:0003678">
    <property type="term" value="F:DNA helicase activity"/>
    <property type="evidence" value="ECO:0007669"/>
    <property type="project" value="InterPro"/>
</dbReference>
<dbReference type="Pfam" id="PF00772">
    <property type="entry name" value="DnaB"/>
    <property type="match status" value="1"/>
</dbReference>
<evidence type="ECO:0000313" key="6">
    <source>
        <dbReference type="Proteomes" id="UP000447355"/>
    </source>
</evidence>
<dbReference type="GO" id="GO:0005829">
    <property type="term" value="C:cytosol"/>
    <property type="evidence" value="ECO:0007669"/>
    <property type="project" value="TreeGrafter"/>
</dbReference>
<evidence type="ECO:0000313" key="5">
    <source>
        <dbReference type="EMBL" id="MYM92728.1"/>
    </source>
</evidence>
<dbReference type="GO" id="GO:0005524">
    <property type="term" value="F:ATP binding"/>
    <property type="evidence" value="ECO:0007669"/>
    <property type="project" value="InterPro"/>
</dbReference>
<dbReference type="PANTHER" id="PTHR30153:SF2">
    <property type="entry name" value="REPLICATIVE DNA HELICASE"/>
    <property type="match status" value="1"/>
</dbReference>
<dbReference type="EMBL" id="WWCX01000001">
    <property type="protein sequence ID" value="MYM92728.1"/>
    <property type="molecule type" value="Genomic_DNA"/>
</dbReference>
<gene>
    <name evidence="5" type="ORF">GTP90_02500</name>
</gene>
<keyword evidence="1" id="KW-0639">Primosome</keyword>
<organism evidence="5 6">
    <name type="scientific">Duganella vulcania</name>
    <dbReference type="NCBI Taxonomy" id="2692166"/>
    <lineage>
        <taxon>Bacteria</taxon>
        <taxon>Pseudomonadati</taxon>
        <taxon>Pseudomonadota</taxon>
        <taxon>Betaproteobacteria</taxon>
        <taxon>Burkholderiales</taxon>
        <taxon>Oxalobacteraceae</taxon>
        <taxon>Telluria group</taxon>
        <taxon>Duganella</taxon>
    </lineage>
</organism>
<sequence length="450" mass="47173">MMAEKDTGFAELPANLSGLRGTIAGRLNSSCVVERAVLGAVFLHPSALRELERLRVSDFVEVAHQKIFGAMMGLHEAGCEVDAVSVALRLEASGDLVGIGGPAYLGVLSALCPAAGHVRLYVSQLLEQAGERQLSSVIEDLIAVRDAAGDWRQKCAAAMTVGVRLYGENLRRPGAALLQSSVGELARHAGLVRPVVAGDDPLICTGVAAVDGAFDRLPAGSLVCVAGSELALLSSFGLFIGESAGLRSENPVPTLFVTPSLPPAYLAAITLARASGVPLDRIRLGDLLADDDDLLGAARGRLESAQLHILGLVDQTLAGLKRLFLNHCAVHGCPRLVIIDRCALQLMTEPDFVAQLAAWSRDFGIVTVCLVDGNAVAEPLSPLSVASHYRLFEGHMVACLGQVEPGACTFTASRAPFVNFESMCLSFDSGSHRFKSVADSVSPALGGVHV</sequence>
<dbReference type="GO" id="GO:0006269">
    <property type="term" value="P:DNA replication, synthesis of primer"/>
    <property type="evidence" value="ECO:0007669"/>
    <property type="project" value="UniProtKB-KW"/>
</dbReference>
<dbReference type="AlphaFoldDB" id="A0A845GI46"/>
<dbReference type="Proteomes" id="UP000447355">
    <property type="component" value="Unassembled WGS sequence"/>
</dbReference>
<reference evidence="5" key="1">
    <citation type="submission" date="2019-12" db="EMBL/GenBank/DDBJ databases">
        <title>Novel species isolated from a subtropical stream in China.</title>
        <authorList>
            <person name="Lu H."/>
        </authorList>
    </citation>
    <scope>NUCLEOTIDE SEQUENCE [LARGE SCALE GENOMIC DNA]</scope>
    <source>
        <strain evidence="5">FT81W</strain>
    </source>
</reference>